<feature type="transmembrane region" description="Helical" evidence="1">
    <location>
        <begin position="43"/>
        <end position="64"/>
    </location>
</feature>
<evidence type="ECO:0000259" key="2">
    <source>
        <dbReference type="Pfam" id="PF04536"/>
    </source>
</evidence>
<comment type="caution">
    <text evidence="3">The sequence shown here is derived from an EMBL/GenBank/DDBJ whole genome shotgun (WGS) entry which is preliminary data.</text>
</comment>
<protein>
    <recommendedName>
        <fullName evidence="2">TPM domain-containing protein</fullName>
    </recommendedName>
</protein>
<evidence type="ECO:0000313" key="3">
    <source>
        <dbReference type="EMBL" id="OCX11240.1"/>
    </source>
</evidence>
<keyword evidence="1" id="KW-0472">Membrane</keyword>
<reference evidence="3 4" key="1">
    <citation type="submission" date="2016-08" db="EMBL/GenBank/DDBJ databases">
        <title>Whole genome sequence of Pseudomonas graminis strain UASWS1507, a potential biological control agent for agriculture.</title>
        <authorList>
            <person name="Crovadore J."/>
            <person name="Calmin G."/>
            <person name="Chablais R."/>
            <person name="Cochard B."/>
            <person name="Lefort F."/>
        </authorList>
    </citation>
    <scope>NUCLEOTIDE SEQUENCE [LARGE SCALE GENOMIC DNA]</scope>
    <source>
        <strain evidence="3 4">UASWS1507</strain>
    </source>
</reference>
<dbReference type="RefSeq" id="WP_065992321.1">
    <property type="nucleotide sequence ID" value="NZ_MDEN01000069.1"/>
</dbReference>
<dbReference type="AlphaFoldDB" id="A0A1C2D8Z5"/>
<sequence length="205" mass="22917">MTLLNKDEQQRVAHAIETVERQTDAELVTVLATSADDYTYVPLIWAGVVALLVPGLINLLTGWLSANHLLLVQVVTFIVVALVCRLPGITTRLVPIRVRHWRAGNLARRQFLEQNLHATANGTGVLIFVSEAERYVEIIVDDGIARRVDNEVWRAMVETFTRQVKDGRILEGFVGCIRSCGDVLSEQVPVTQARNEQPNRLVVLE</sequence>
<accession>A0A1C2D8Z5</accession>
<dbReference type="Gene3D" id="3.10.310.50">
    <property type="match status" value="1"/>
</dbReference>
<dbReference type="OrthoDB" id="5825388at2"/>
<organism evidence="3 4">
    <name type="scientific">Pseudomonas graminis</name>
    <dbReference type="NCBI Taxonomy" id="158627"/>
    <lineage>
        <taxon>Bacteria</taxon>
        <taxon>Pseudomonadati</taxon>
        <taxon>Pseudomonadota</taxon>
        <taxon>Gammaproteobacteria</taxon>
        <taxon>Pseudomonadales</taxon>
        <taxon>Pseudomonadaceae</taxon>
        <taxon>Pseudomonas</taxon>
    </lineage>
</organism>
<gene>
    <name evidence="3" type="ORF">BBI10_23865</name>
</gene>
<name>A0A1C2D8Z5_9PSED</name>
<feature type="transmembrane region" description="Helical" evidence="1">
    <location>
        <begin position="70"/>
        <end position="89"/>
    </location>
</feature>
<proteinExistence type="predicted"/>
<feature type="domain" description="TPM" evidence="2">
    <location>
        <begin position="106"/>
        <end position="181"/>
    </location>
</feature>
<dbReference type="InterPro" id="IPR007621">
    <property type="entry name" value="TPM_dom"/>
</dbReference>
<dbReference type="Proteomes" id="UP000095143">
    <property type="component" value="Unassembled WGS sequence"/>
</dbReference>
<dbReference type="PANTHER" id="PTHR30373:SF8">
    <property type="entry name" value="BLL7265 PROTEIN"/>
    <property type="match status" value="1"/>
</dbReference>
<dbReference type="EMBL" id="MDEN01000069">
    <property type="protein sequence ID" value="OCX11240.1"/>
    <property type="molecule type" value="Genomic_DNA"/>
</dbReference>
<dbReference type="PANTHER" id="PTHR30373">
    <property type="entry name" value="UPF0603 PROTEIN YGCG"/>
    <property type="match status" value="1"/>
</dbReference>
<evidence type="ECO:0000313" key="4">
    <source>
        <dbReference type="Proteomes" id="UP000095143"/>
    </source>
</evidence>
<keyword evidence="1" id="KW-1133">Transmembrane helix</keyword>
<keyword evidence="1" id="KW-0812">Transmembrane</keyword>
<evidence type="ECO:0000256" key="1">
    <source>
        <dbReference type="SAM" id="Phobius"/>
    </source>
</evidence>
<dbReference type="Pfam" id="PF04536">
    <property type="entry name" value="TPM_phosphatase"/>
    <property type="match status" value="1"/>
</dbReference>